<sequence length="278" mass="31386">MKRMTEPVNPSEPLPSALRRGLGAQMRTLREKRGVSRQQLGGDTNFSPSTIGAFERGERAMDAETIEKVDDVLGGEGLLKATVPYLEEERYAPQFRNFAPIEAKAVSLWVYSTHVLHGLLQTEAYARQVFVDHWPPVAAEEIENRLTARLDRQALLYRDPPPVLCFVLEETFLRRKVGGDLIWREQLHHLLECGRLPHVSIQLIPLECEEALGSEGSMTVAETSQHRMLGYVEGQGQSWVISDRAVVSEMVQRHANIRGMALSPKDSARRIQRLLGER</sequence>
<dbReference type="Pfam" id="PF19054">
    <property type="entry name" value="DUF5753"/>
    <property type="match status" value="1"/>
</dbReference>
<dbReference type="Pfam" id="PF13560">
    <property type="entry name" value="HTH_31"/>
    <property type="match status" value="1"/>
</dbReference>
<dbReference type="PROSITE" id="PS50943">
    <property type="entry name" value="HTH_CROC1"/>
    <property type="match status" value="1"/>
</dbReference>
<evidence type="ECO:0000313" key="3">
    <source>
        <dbReference type="Proteomes" id="UP000642673"/>
    </source>
</evidence>
<organism evidence="2 3">
    <name type="scientific">Streptomyces cirratus</name>
    <dbReference type="NCBI Taxonomy" id="68187"/>
    <lineage>
        <taxon>Bacteria</taxon>
        <taxon>Bacillati</taxon>
        <taxon>Actinomycetota</taxon>
        <taxon>Actinomycetes</taxon>
        <taxon>Kitasatosporales</taxon>
        <taxon>Streptomycetaceae</taxon>
        <taxon>Streptomyces</taxon>
    </lineage>
</organism>
<dbReference type="Proteomes" id="UP000642673">
    <property type="component" value="Unassembled WGS sequence"/>
</dbReference>
<dbReference type="SMART" id="SM00530">
    <property type="entry name" value="HTH_XRE"/>
    <property type="match status" value="1"/>
</dbReference>
<proteinExistence type="predicted"/>
<evidence type="ECO:0000259" key="1">
    <source>
        <dbReference type="PROSITE" id="PS50943"/>
    </source>
</evidence>
<comment type="caution">
    <text evidence="2">The sequence shown here is derived from an EMBL/GenBank/DDBJ whole genome shotgun (WGS) entry which is preliminary data.</text>
</comment>
<accession>A0ABQ3EU94</accession>
<protein>
    <submittedName>
        <fullName evidence="2">Transcriptional regulator</fullName>
    </submittedName>
</protein>
<gene>
    <name evidence="2" type="ORF">GCM10010347_13560</name>
</gene>
<dbReference type="CDD" id="cd00093">
    <property type="entry name" value="HTH_XRE"/>
    <property type="match status" value="1"/>
</dbReference>
<evidence type="ECO:0000313" key="2">
    <source>
        <dbReference type="EMBL" id="GHB45358.1"/>
    </source>
</evidence>
<dbReference type="InterPro" id="IPR001387">
    <property type="entry name" value="Cro/C1-type_HTH"/>
</dbReference>
<reference evidence="3" key="1">
    <citation type="journal article" date="2019" name="Int. J. Syst. Evol. Microbiol.">
        <title>The Global Catalogue of Microorganisms (GCM) 10K type strain sequencing project: providing services to taxonomists for standard genome sequencing and annotation.</title>
        <authorList>
            <consortium name="The Broad Institute Genomics Platform"/>
            <consortium name="The Broad Institute Genome Sequencing Center for Infectious Disease"/>
            <person name="Wu L."/>
            <person name="Ma J."/>
        </authorList>
    </citation>
    <scope>NUCLEOTIDE SEQUENCE [LARGE SCALE GENOMIC DNA]</scope>
    <source>
        <strain evidence="3">JCM 4738</strain>
    </source>
</reference>
<name>A0ABQ3EU94_9ACTN</name>
<dbReference type="EMBL" id="BMVP01000002">
    <property type="protein sequence ID" value="GHB45358.1"/>
    <property type="molecule type" value="Genomic_DNA"/>
</dbReference>
<keyword evidence="3" id="KW-1185">Reference proteome</keyword>
<dbReference type="InterPro" id="IPR043917">
    <property type="entry name" value="DUF5753"/>
</dbReference>
<feature type="domain" description="HTH cro/C1-type" evidence="1">
    <location>
        <begin position="26"/>
        <end position="79"/>
    </location>
</feature>
<dbReference type="SUPFAM" id="SSF47413">
    <property type="entry name" value="lambda repressor-like DNA-binding domains"/>
    <property type="match status" value="1"/>
</dbReference>
<dbReference type="Gene3D" id="1.10.260.40">
    <property type="entry name" value="lambda repressor-like DNA-binding domains"/>
    <property type="match status" value="1"/>
</dbReference>
<dbReference type="InterPro" id="IPR010982">
    <property type="entry name" value="Lambda_DNA-bd_dom_sf"/>
</dbReference>